<name>R2SDX4_9ENTE</name>
<organism evidence="1 2">
    <name type="scientific">Enterococcus pallens ATCC BAA-351</name>
    <dbReference type="NCBI Taxonomy" id="1158607"/>
    <lineage>
        <taxon>Bacteria</taxon>
        <taxon>Bacillati</taxon>
        <taxon>Bacillota</taxon>
        <taxon>Bacilli</taxon>
        <taxon>Lactobacillales</taxon>
        <taxon>Enterococcaceae</taxon>
        <taxon>Enterococcus</taxon>
    </lineage>
</organism>
<sequence length="172" mass="20350">MRRTKKEFRDYNVYRDRPFGLKWATAYAMDDLMKQVRATEEYALKSNAALPRMSREDIDIVLSDSFLQTKEILVQLNLRDEYGRLQDSLVGFFLGEAYEDYFVFNDSKIDWEDVRHAKFTEAKKWSDIDIFEDARARAAPKKESDETEISAIKDEFYQPFPEELENDDNQGI</sequence>
<reference evidence="1 2" key="1">
    <citation type="submission" date="2013-02" db="EMBL/GenBank/DDBJ databases">
        <title>The Genome Sequence of Enterococcus pallens BAA-351.</title>
        <authorList>
            <consortium name="The Broad Institute Genome Sequencing Platform"/>
            <consortium name="The Broad Institute Genome Sequencing Center for Infectious Disease"/>
            <person name="Earl A.M."/>
            <person name="Gilmore M.S."/>
            <person name="Lebreton F."/>
            <person name="Walker B."/>
            <person name="Young S.K."/>
            <person name="Zeng Q."/>
            <person name="Gargeya S."/>
            <person name="Fitzgerald M."/>
            <person name="Haas B."/>
            <person name="Abouelleil A."/>
            <person name="Alvarado L."/>
            <person name="Arachchi H.M."/>
            <person name="Berlin A.M."/>
            <person name="Chapman S.B."/>
            <person name="Dewar J."/>
            <person name="Goldberg J."/>
            <person name="Griggs A."/>
            <person name="Gujja S."/>
            <person name="Hansen M."/>
            <person name="Howarth C."/>
            <person name="Imamovic A."/>
            <person name="Larimer J."/>
            <person name="McCowan C."/>
            <person name="Murphy C."/>
            <person name="Neiman D."/>
            <person name="Pearson M."/>
            <person name="Priest M."/>
            <person name="Roberts A."/>
            <person name="Saif S."/>
            <person name="Shea T."/>
            <person name="Sisk P."/>
            <person name="Sykes S."/>
            <person name="Wortman J."/>
            <person name="Nusbaum C."/>
            <person name="Birren B."/>
        </authorList>
    </citation>
    <scope>NUCLEOTIDE SEQUENCE [LARGE SCALE GENOMIC DNA]</scope>
    <source>
        <strain evidence="1 2">ATCC BAA-351</strain>
    </source>
</reference>
<dbReference type="STRING" id="160454.RV10_GL002400"/>
<dbReference type="Proteomes" id="UP000013782">
    <property type="component" value="Unassembled WGS sequence"/>
</dbReference>
<accession>R2SDX4</accession>
<comment type="caution">
    <text evidence="1">The sequence shown here is derived from an EMBL/GenBank/DDBJ whole genome shotgun (WGS) entry which is preliminary data.</text>
</comment>
<protein>
    <submittedName>
        <fullName evidence="1">Uncharacterized protein</fullName>
    </submittedName>
</protein>
<keyword evidence="2" id="KW-1185">Reference proteome</keyword>
<gene>
    <name evidence="1" type="ORF">UAU_05266</name>
</gene>
<proteinExistence type="predicted"/>
<dbReference type="RefSeq" id="WP_010760185.1">
    <property type="nucleotide sequence ID" value="NZ_ASWD01000009.1"/>
</dbReference>
<dbReference type="EMBL" id="AJAQ01000054">
    <property type="protein sequence ID" value="EOH86344.1"/>
    <property type="molecule type" value="Genomic_DNA"/>
</dbReference>
<dbReference type="AlphaFoldDB" id="R2SDX4"/>
<dbReference type="OrthoDB" id="1644322at2"/>
<dbReference type="HOGENOM" id="CLU_132560_0_0_9"/>
<dbReference type="eggNOG" id="ENOG503317M">
    <property type="taxonomic scope" value="Bacteria"/>
</dbReference>
<evidence type="ECO:0000313" key="2">
    <source>
        <dbReference type="Proteomes" id="UP000013782"/>
    </source>
</evidence>
<evidence type="ECO:0000313" key="1">
    <source>
        <dbReference type="EMBL" id="EOH86344.1"/>
    </source>
</evidence>
<dbReference type="PATRIC" id="fig|1158607.3.peg.5235"/>